<gene>
    <name evidence="2" type="ORF">SAMN05660206_111112</name>
</gene>
<sequence length="245" mass="28162">MPFFKIKRYYQFISNFMAFVKSPKTSFAPKLTIQDKLAESLTLFLVKFIFSIAVASLIGTFYEPQNLTDKSMSERFTPIVFLLTGGIILPLFEEVMFRLSLIFKPIYVALSSACFGYYFCTKLIFNSRLSLVDDTFGFRIGTAILLGSLVFIVLNNQNVKKRLQSLWVKKFDLIYYSSAILFGWLHILNFELSYLNLLLTPILTLPQLFSGLITGYLRLKFGFLYPLSFHILTNSILIGLSIFIE</sequence>
<keyword evidence="2" id="KW-0645">Protease</keyword>
<evidence type="ECO:0000256" key="1">
    <source>
        <dbReference type="SAM" id="Phobius"/>
    </source>
</evidence>
<feature type="transmembrane region" description="Helical" evidence="1">
    <location>
        <begin position="79"/>
        <end position="99"/>
    </location>
</feature>
<feature type="transmembrane region" description="Helical" evidence="1">
    <location>
        <begin position="136"/>
        <end position="154"/>
    </location>
</feature>
<dbReference type="GO" id="GO:0006508">
    <property type="term" value="P:proteolysis"/>
    <property type="evidence" value="ECO:0007669"/>
    <property type="project" value="UniProtKB-KW"/>
</dbReference>
<accession>A0A1I6V6U7</accession>
<dbReference type="Proteomes" id="UP000198785">
    <property type="component" value="Unassembled WGS sequence"/>
</dbReference>
<proteinExistence type="predicted"/>
<feature type="transmembrane region" description="Helical" evidence="1">
    <location>
        <begin position="40"/>
        <end position="59"/>
    </location>
</feature>
<feature type="transmembrane region" description="Helical" evidence="1">
    <location>
        <begin position="224"/>
        <end position="244"/>
    </location>
</feature>
<keyword evidence="1" id="KW-0812">Transmembrane</keyword>
<dbReference type="STRING" id="683125.SAMN05660206_111112"/>
<dbReference type="GO" id="GO:0008233">
    <property type="term" value="F:peptidase activity"/>
    <property type="evidence" value="ECO:0007669"/>
    <property type="project" value="UniProtKB-KW"/>
</dbReference>
<reference evidence="2 3" key="1">
    <citation type="submission" date="2016-10" db="EMBL/GenBank/DDBJ databases">
        <authorList>
            <person name="de Groot N.N."/>
        </authorList>
    </citation>
    <scope>NUCLEOTIDE SEQUENCE [LARGE SCALE GENOMIC DNA]</scope>
    <source>
        <strain evidence="2 3">DSM 22789</strain>
    </source>
</reference>
<keyword evidence="2" id="KW-0378">Hydrolase</keyword>
<feature type="transmembrane region" description="Helical" evidence="1">
    <location>
        <begin position="174"/>
        <end position="192"/>
    </location>
</feature>
<evidence type="ECO:0000313" key="3">
    <source>
        <dbReference type="Proteomes" id="UP000198785"/>
    </source>
</evidence>
<protein>
    <submittedName>
        <fullName evidence="2">CAAX protease self-immunity</fullName>
    </submittedName>
</protein>
<evidence type="ECO:0000313" key="2">
    <source>
        <dbReference type="EMBL" id="SFT09344.1"/>
    </source>
</evidence>
<dbReference type="AlphaFoldDB" id="A0A1I6V6U7"/>
<keyword evidence="1" id="KW-1133">Transmembrane helix</keyword>
<keyword evidence="1" id="KW-0472">Membrane</keyword>
<dbReference type="EMBL" id="FOZZ01000011">
    <property type="protein sequence ID" value="SFT09344.1"/>
    <property type="molecule type" value="Genomic_DNA"/>
</dbReference>
<dbReference type="OrthoDB" id="1443714at2"/>
<feature type="transmembrane region" description="Helical" evidence="1">
    <location>
        <begin position="198"/>
        <end position="217"/>
    </location>
</feature>
<keyword evidence="3" id="KW-1185">Reference proteome</keyword>
<name>A0A1I6V6U7_9SPHI</name>
<feature type="transmembrane region" description="Helical" evidence="1">
    <location>
        <begin position="106"/>
        <end position="124"/>
    </location>
</feature>
<organism evidence="2 3">
    <name type="scientific">Sphingobacterium wenxiniae</name>
    <dbReference type="NCBI Taxonomy" id="683125"/>
    <lineage>
        <taxon>Bacteria</taxon>
        <taxon>Pseudomonadati</taxon>
        <taxon>Bacteroidota</taxon>
        <taxon>Sphingobacteriia</taxon>
        <taxon>Sphingobacteriales</taxon>
        <taxon>Sphingobacteriaceae</taxon>
        <taxon>Sphingobacterium</taxon>
    </lineage>
</organism>